<evidence type="ECO:0000256" key="2">
    <source>
        <dbReference type="ARBA" id="ARBA00011022"/>
    </source>
</evidence>
<feature type="region of interest" description="Disordered" evidence="4">
    <location>
        <begin position="122"/>
        <end position="158"/>
    </location>
</feature>
<dbReference type="GO" id="GO:0000462">
    <property type="term" value="P:maturation of SSU-rRNA from tricistronic rRNA transcript (SSU-rRNA, 5.8S rRNA, LSU-rRNA)"/>
    <property type="evidence" value="ECO:0007669"/>
    <property type="project" value="InterPro"/>
</dbReference>
<dbReference type="PANTHER" id="PTHR31109:SF2">
    <property type="entry name" value="RIBOSOME BIOGENESIS PROTEIN SLX9 HOMOLOG"/>
    <property type="match status" value="1"/>
</dbReference>
<keyword evidence="3" id="KW-0539">Nucleus</keyword>
<dbReference type="GO" id="GO:0005730">
    <property type="term" value="C:nucleolus"/>
    <property type="evidence" value="ECO:0007669"/>
    <property type="project" value="UniProtKB-SubCell"/>
</dbReference>
<accession>A0AAD5ZUB5</accession>
<reference evidence="5 6" key="1">
    <citation type="journal article" date="2022" name="Cell">
        <title>Repeat-based holocentromeres influence genome architecture and karyotype evolution.</title>
        <authorList>
            <person name="Hofstatter P.G."/>
            <person name="Thangavel G."/>
            <person name="Lux T."/>
            <person name="Neumann P."/>
            <person name="Vondrak T."/>
            <person name="Novak P."/>
            <person name="Zhang M."/>
            <person name="Costa L."/>
            <person name="Castellani M."/>
            <person name="Scott A."/>
            <person name="Toegelov H."/>
            <person name="Fuchs J."/>
            <person name="Mata-Sucre Y."/>
            <person name="Dias Y."/>
            <person name="Vanzela A.L.L."/>
            <person name="Huettel B."/>
            <person name="Almeida C.C.S."/>
            <person name="Simkova H."/>
            <person name="Souza G."/>
            <person name="Pedrosa-Harand A."/>
            <person name="Macas J."/>
            <person name="Mayer K.F.X."/>
            <person name="Houben A."/>
            <person name="Marques A."/>
        </authorList>
    </citation>
    <scope>NUCLEOTIDE SEQUENCE [LARGE SCALE GENOMIC DNA]</scope>
    <source>
        <strain evidence="5">RhyTen1mFocal</strain>
    </source>
</reference>
<dbReference type="InterPro" id="IPR028160">
    <property type="entry name" value="Slx9-like"/>
</dbReference>
<dbReference type="Proteomes" id="UP001210211">
    <property type="component" value="Unassembled WGS sequence"/>
</dbReference>
<organism evidence="5 6">
    <name type="scientific">Rhynchospora tenuis</name>
    <dbReference type="NCBI Taxonomy" id="198213"/>
    <lineage>
        <taxon>Eukaryota</taxon>
        <taxon>Viridiplantae</taxon>
        <taxon>Streptophyta</taxon>
        <taxon>Embryophyta</taxon>
        <taxon>Tracheophyta</taxon>
        <taxon>Spermatophyta</taxon>
        <taxon>Magnoliopsida</taxon>
        <taxon>Liliopsida</taxon>
        <taxon>Poales</taxon>
        <taxon>Cyperaceae</taxon>
        <taxon>Cyperoideae</taxon>
        <taxon>Rhynchosporeae</taxon>
        <taxon>Rhynchospora</taxon>
    </lineage>
</organism>
<comment type="caution">
    <text evidence="5">The sequence shown here is derived from an EMBL/GenBank/DDBJ whole genome shotgun (WGS) entry which is preliminary data.</text>
</comment>
<evidence type="ECO:0000256" key="4">
    <source>
        <dbReference type="SAM" id="MobiDB-lite"/>
    </source>
</evidence>
<comment type="subcellular location">
    <subcellularLocation>
        <location evidence="1">Nucleus</location>
        <location evidence="1">Nucleolus</location>
    </subcellularLocation>
</comment>
<comment type="similarity">
    <text evidence="2">Belongs to the SLX9 family.</text>
</comment>
<dbReference type="GO" id="GO:0030686">
    <property type="term" value="C:90S preribosome"/>
    <property type="evidence" value="ECO:0007669"/>
    <property type="project" value="InterPro"/>
</dbReference>
<evidence type="ECO:0000256" key="3">
    <source>
        <dbReference type="ARBA" id="ARBA00023242"/>
    </source>
</evidence>
<proteinExistence type="inferred from homology"/>
<dbReference type="AlphaFoldDB" id="A0AAD5ZUB5"/>
<gene>
    <name evidence="5" type="ORF">LUZ61_007838</name>
</gene>
<evidence type="ECO:0008006" key="7">
    <source>
        <dbReference type="Google" id="ProtNLM"/>
    </source>
</evidence>
<sequence>MGLTGVRSGSKDKDSKSRSKHKLEKKLSFYNKVHDAIEKKSTKKKKLRSRQKKLKAYDLSGLSEFLPNLESLTRTASVKEEKINCKSRQTLVQKEAARMQAVLKDPSFMKDPFEAIHKHLLATQPLVQEDTKSVSKGKRKEKKKRVKKAKSSTQDMEM</sequence>
<feature type="compositionally biased region" description="Basic residues" evidence="4">
    <location>
        <begin position="135"/>
        <end position="150"/>
    </location>
</feature>
<keyword evidence="6" id="KW-1185">Reference proteome</keyword>
<dbReference type="GO" id="GO:0030688">
    <property type="term" value="C:preribosome, small subunit precursor"/>
    <property type="evidence" value="ECO:0007669"/>
    <property type="project" value="InterPro"/>
</dbReference>
<name>A0AAD5ZUB5_9POAL</name>
<protein>
    <recommendedName>
        <fullName evidence="7">Ribosome biogenesis protein SLX9</fullName>
    </recommendedName>
</protein>
<dbReference type="EMBL" id="JAMRDG010000001">
    <property type="protein sequence ID" value="KAJ3704133.1"/>
    <property type="molecule type" value="Genomic_DNA"/>
</dbReference>
<evidence type="ECO:0000313" key="6">
    <source>
        <dbReference type="Proteomes" id="UP001210211"/>
    </source>
</evidence>
<evidence type="ECO:0000256" key="1">
    <source>
        <dbReference type="ARBA" id="ARBA00004604"/>
    </source>
</evidence>
<dbReference type="Pfam" id="PF15341">
    <property type="entry name" value="SLX9"/>
    <property type="match status" value="1"/>
</dbReference>
<evidence type="ECO:0000313" key="5">
    <source>
        <dbReference type="EMBL" id="KAJ3704133.1"/>
    </source>
</evidence>
<dbReference type="PANTHER" id="PTHR31109">
    <property type="entry name" value="PROTEIN FAM207A"/>
    <property type="match status" value="1"/>
</dbReference>
<feature type="region of interest" description="Disordered" evidence="4">
    <location>
        <begin position="1"/>
        <end position="27"/>
    </location>
</feature>